<proteinExistence type="predicted"/>
<evidence type="ECO:0000259" key="2">
    <source>
        <dbReference type="Pfam" id="PF03417"/>
    </source>
</evidence>
<dbReference type="Pfam" id="PF03417">
    <property type="entry name" value="AAT"/>
    <property type="match status" value="1"/>
</dbReference>
<dbReference type="InterPro" id="IPR047794">
    <property type="entry name" value="C45_proenzyme-like"/>
</dbReference>
<dbReference type="PANTHER" id="PTHR34180">
    <property type="entry name" value="PEPTIDASE C45"/>
    <property type="match status" value="1"/>
</dbReference>
<dbReference type="PANTHER" id="PTHR34180:SF1">
    <property type="entry name" value="BETA-ALANYL-DOPAMINE_CARCININE HYDROLASE"/>
    <property type="match status" value="1"/>
</dbReference>
<comment type="caution">
    <text evidence="3">The sequence shown here is derived from an EMBL/GenBank/DDBJ whole genome shotgun (WGS) entry which is preliminary data.</text>
</comment>
<reference evidence="3" key="1">
    <citation type="submission" date="2020-11" db="EMBL/GenBank/DDBJ databases">
        <title>Halonatronomonas betainensis gen. nov., sp. nov. a novel haloalkaliphilic representative of the family Halanaerobiacae capable of betaine degradation.</title>
        <authorList>
            <person name="Boltyanskaya Y."/>
            <person name="Kevbrin V."/>
            <person name="Detkova E."/>
            <person name="Grouzdev D.S."/>
            <person name="Koziaeva V."/>
            <person name="Zhilina T."/>
        </authorList>
    </citation>
    <scope>NUCLEOTIDE SEQUENCE</scope>
    <source>
        <strain evidence="3">Z-7014</strain>
    </source>
</reference>
<evidence type="ECO:0000256" key="1">
    <source>
        <dbReference type="SAM" id="MobiDB-lite"/>
    </source>
</evidence>
<organism evidence="3 4">
    <name type="scientific">Halonatronomonas betaini</name>
    <dbReference type="NCBI Taxonomy" id="2778430"/>
    <lineage>
        <taxon>Bacteria</taxon>
        <taxon>Bacillati</taxon>
        <taxon>Bacillota</taxon>
        <taxon>Clostridia</taxon>
        <taxon>Halanaerobiales</taxon>
        <taxon>Halarsenatibacteraceae</taxon>
        <taxon>Halonatronomonas</taxon>
    </lineage>
</organism>
<dbReference type="Gene3D" id="3.60.60.10">
    <property type="entry name" value="Penicillin V Acylase, Chain A"/>
    <property type="match status" value="1"/>
</dbReference>
<dbReference type="Gene3D" id="1.10.10.2120">
    <property type="match status" value="1"/>
</dbReference>
<dbReference type="RefSeq" id="WP_270453847.1">
    <property type="nucleotide sequence ID" value="NZ_JADPIE010000004.1"/>
</dbReference>
<dbReference type="InterPro" id="IPR047801">
    <property type="entry name" value="Peptidase_C45"/>
</dbReference>
<dbReference type="Proteomes" id="UP000621436">
    <property type="component" value="Unassembled WGS sequence"/>
</dbReference>
<dbReference type="AlphaFoldDB" id="A0A931F9V7"/>
<feature type="domain" description="Peptidase C45 hydrolase" evidence="2">
    <location>
        <begin position="122"/>
        <end position="349"/>
    </location>
</feature>
<evidence type="ECO:0000313" key="3">
    <source>
        <dbReference type="EMBL" id="MBF8436919.1"/>
    </source>
</evidence>
<evidence type="ECO:0000313" key="4">
    <source>
        <dbReference type="Proteomes" id="UP000621436"/>
    </source>
</evidence>
<dbReference type="NCBIfam" id="NF040521">
    <property type="entry name" value="C45_proenzyme"/>
    <property type="match status" value="1"/>
</dbReference>
<protein>
    <recommendedName>
        <fullName evidence="2">Peptidase C45 hydrolase domain-containing protein</fullName>
    </recommendedName>
</protein>
<gene>
    <name evidence="3" type="ORF">I0Q91_07515</name>
</gene>
<feature type="region of interest" description="Disordered" evidence="1">
    <location>
        <begin position="1"/>
        <end position="20"/>
    </location>
</feature>
<dbReference type="InterPro" id="IPR005079">
    <property type="entry name" value="Peptidase_C45_hydrolase"/>
</dbReference>
<name>A0A931F9V7_9FIRM</name>
<sequence length="363" mass="41586">MTTQSPGPHTNFLEIRGGPTERGHKYGKLAHKEIKQAISFFHNFNQRNGFSIKETRNIASRFLPYITKYSPEIEAELKAIATGAQVNYHDILMISLNEERNIFNNKGNCTSFAATGNSTYQNKAVIGQTWDNFLEWEDNFNDFLLIRRATQGPDIISYTYPGMLAAAGLNSAGIAICWNSVPRLKIKKGVPTYIIIEEILRQKTIGDALTAVMKANRAGCFSLFLSDGDEIYHIEATPNDIEINYSADYLSHGNHYLTPRFARQEPEPENLEKYRRKASSIIRDNRMNKFLKENSGRISMVTAQRFLKDHLNYPHSICRHSDKRSKYSDKFLTRAAWIIEPARKELWYAGGPPCENQFIRYKL</sequence>
<keyword evidence="4" id="KW-1185">Reference proteome</keyword>
<dbReference type="EMBL" id="JADPIE010000004">
    <property type="protein sequence ID" value="MBF8436919.1"/>
    <property type="molecule type" value="Genomic_DNA"/>
</dbReference>
<accession>A0A931F9V7</accession>